<keyword evidence="7 15" id="KW-0963">Cytoplasm</keyword>
<evidence type="ECO:0000256" key="1">
    <source>
        <dbReference type="ARBA" id="ARBA00002634"/>
    </source>
</evidence>
<name>A0A6B1DRH9_9CHLR</name>
<dbReference type="PANTHER" id="PTHR46417">
    <property type="entry name" value="TRNA (GUANINE-N(1)-)-METHYLTRANSFERASE"/>
    <property type="match status" value="1"/>
</dbReference>
<dbReference type="Gene3D" id="1.10.1270.20">
    <property type="entry name" value="tRNA(m1g37)methyltransferase, domain 2"/>
    <property type="match status" value="1"/>
</dbReference>
<evidence type="ECO:0000259" key="18">
    <source>
        <dbReference type="Pfam" id="PF01746"/>
    </source>
</evidence>
<organism evidence="19">
    <name type="scientific">Caldilineaceae bacterium SB0662_bin_9</name>
    <dbReference type="NCBI Taxonomy" id="2605258"/>
    <lineage>
        <taxon>Bacteria</taxon>
        <taxon>Bacillati</taxon>
        <taxon>Chloroflexota</taxon>
        <taxon>Caldilineae</taxon>
        <taxon>Caldilineales</taxon>
        <taxon>Caldilineaceae</taxon>
    </lineage>
</organism>
<dbReference type="SUPFAM" id="SSF75217">
    <property type="entry name" value="alpha/beta knot"/>
    <property type="match status" value="1"/>
</dbReference>
<dbReference type="InterPro" id="IPR016009">
    <property type="entry name" value="tRNA_MeTrfase_TRMD/TRM10"/>
</dbReference>
<evidence type="ECO:0000256" key="4">
    <source>
        <dbReference type="ARBA" id="ARBA00011738"/>
    </source>
</evidence>
<dbReference type="InterPro" id="IPR002649">
    <property type="entry name" value="tRNA_m1G_MeTrfase_TrmD"/>
</dbReference>
<dbReference type="NCBIfam" id="TIGR00088">
    <property type="entry name" value="trmD"/>
    <property type="match status" value="1"/>
</dbReference>
<evidence type="ECO:0000256" key="16">
    <source>
        <dbReference type="PIRSR" id="PIRSR000386-1"/>
    </source>
</evidence>
<evidence type="ECO:0000256" key="17">
    <source>
        <dbReference type="RuleBase" id="RU003464"/>
    </source>
</evidence>
<evidence type="ECO:0000256" key="2">
    <source>
        <dbReference type="ARBA" id="ARBA00004496"/>
    </source>
</evidence>
<evidence type="ECO:0000256" key="8">
    <source>
        <dbReference type="ARBA" id="ARBA00022603"/>
    </source>
</evidence>
<evidence type="ECO:0000256" key="10">
    <source>
        <dbReference type="ARBA" id="ARBA00022691"/>
    </source>
</evidence>
<comment type="subunit">
    <text evidence="4 15 17">Homodimer.</text>
</comment>
<dbReference type="InterPro" id="IPR029026">
    <property type="entry name" value="tRNA_m1G_MTases_N"/>
</dbReference>
<keyword evidence="9 15" id="KW-0808">Transferase</keyword>
<dbReference type="AlphaFoldDB" id="A0A6B1DRH9"/>
<comment type="caution">
    <text evidence="19">The sequence shown here is derived from an EMBL/GenBank/DDBJ whole genome shotgun (WGS) entry which is preliminary data.</text>
</comment>
<keyword evidence="8 15" id="KW-0489">Methyltransferase</keyword>
<dbReference type="CDD" id="cd18080">
    <property type="entry name" value="TrmD-like"/>
    <property type="match status" value="1"/>
</dbReference>
<feature type="binding site" evidence="15 16">
    <location>
        <position position="124"/>
    </location>
    <ligand>
        <name>S-adenosyl-L-methionine</name>
        <dbReference type="ChEBI" id="CHEBI:59789"/>
    </ligand>
</feature>
<dbReference type="InterPro" id="IPR023148">
    <property type="entry name" value="tRNA_m1G_MeTrfase_C_sf"/>
</dbReference>
<dbReference type="GO" id="GO:0052906">
    <property type="term" value="F:tRNA (guanine(37)-N1)-methyltransferase activity"/>
    <property type="evidence" value="ECO:0007669"/>
    <property type="project" value="UniProtKB-UniRule"/>
</dbReference>
<dbReference type="Gene3D" id="3.40.1280.10">
    <property type="match status" value="1"/>
</dbReference>
<feature type="binding site" evidence="15 16">
    <location>
        <begin position="144"/>
        <end position="149"/>
    </location>
    <ligand>
        <name>S-adenosyl-L-methionine</name>
        <dbReference type="ChEBI" id="CHEBI:59789"/>
    </ligand>
</feature>
<comment type="function">
    <text evidence="1 15 17">Specifically methylates guanosine-37 in various tRNAs.</text>
</comment>
<sequence length="271" mass="29540">MAEFSGGCRFEVFTLFPPLLNSFLRESILKKAIDRGLVAINLHNIRDYASDRHRTCDATPYGGGGGMVLKPEPVYAAVEHVLGGGAGVAGKDVPVVLLSPQGRLLTQEIVEDLSTHRRLALICGRYEGFDERIRTGLATDEISIGDYVLNGGEVAAMVVIEAVSRLVPGVLGFDDSNRNDSHSAGMSGWLEGPHYTRPAEFRGQSIPPVLTSGNHAEVDRWRHEQSLLRTAARRPDLLRKYPPDEKDAAFLTGHGYDLHGLDIKTKDRSGG</sequence>
<evidence type="ECO:0000256" key="7">
    <source>
        <dbReference type="ARBA" id="ARBA00022490"/>
    </source>
</evidence>
<keyword evidence="11 15" id="KW-0819">tRNA processing</keyword>
<dbReference type="GO" id="GO:0002939">
    <property type="term" value="P:tRNA N1-guanine methylation"/>
    <property type="evidence" value="ECO:0007669"/>
    <property type="project" value="TreeGrafter"/>
</dbReference>
<dbReference type="GO" id="GO:0005829">
    <property type="term" value="C:cytosol"/>
    <property type="evidence" value="ECO:0007669"/>
    <property type="project" value="TreeGrafter"/>
</dbReference>
<evidence type="ECO:0000313" key="19">
    <source>
        <dbReference type="EMBL" id="MYD89781.1"/>
    </source>
</evidence>
<evidence type="ECO:0000256" key="13">
    <source>
        <dbReference type="ARBA" id="ARBA00033392"/>
    </source>
</evidence>
<dbReference type="EC" id="2.1.1.228" evidence="5 15"/>
<proteinExistence type="inferred from homology"/>
<evidence type="ECO:0000256" key="15">
    <source>
        <dbReference type="HAMAP-Rule" id="MF_00605"/>
    </source>
</evidence>
<evidence type="ECO:0000256" key="5">
    <source>
        <dbReference type="ARBA" id="ARBA00012807"/>
    </source>
</evidence>
<dbReference type="EMBL" id="VXPY01000035">
    <property type="protein sequence ID" value="MYD89781.1"/>
    <property type="molecule type" value="Genomic_DNA"/>
</dbReference>
<evidence type="ECO:0000256" key="6">
    <source>
        <dbReference type="ARBA" id="ARBA00014679"/>
    </source>
</evidence>
<reference evidence="19" key="1">
    <citation type="submission" date="2019-09" db="EMBL/GenBank/DDBJ databases">
        <title>Characterisation of the sponge microbiome using genome-centric metagenomics.</title>
        <authorList>
            <person name="Engelberts J.P."/>
            <person name="Robbins S.J."/>
            <person name="De Goeij J.M."/>
            <person name="Aranda M."/>
            <person name="Bell S.C."/>
            <person name="Webster N.S."/>
        </authorList>
    </citation>
    <scope>NUCLEOTIDE SEQUENCE</scope>
    <source>
        <strain evidence="19">SB0662_bin_9</strain>
    </source>
</reference>
<evidence type="ECO:0000256" key="14">
    <source>
        <dbReference type="ARBA" id="ARBA00047783"/>
    </source>
</evidence>
<keyword evidence="10 15" id="KW-0949">S-adenosyl-L-methionine</keyword>
<dbReference type="FunFam" id="3.40.1280.10:FF:000001">
    <property type="entry name" value="tRNA (guanine-N(1)-)-methyltransferase"/>
    <property type="match status" value="1"/>
</dbReference>
<dbReference type="NCBIfam" id="NF000648">
    <property type="entry name" value="PRK00026.1"/>
    <property type="match status" value="1"/>
</dbReference>
<dbReference type="InterPro" id="IPR029028">
    <property type="entry name" value="Alpha/beta_knot_MTases"/>
</dbReference>
<gene>
    <name evidence="15 19" type="primary">trmD</name>
    <name evidence="19" type="ORF">F4Y08_05495</name>
</gene>
<comment type="catalytic activity">
    <reaction evidence="14 15 17">
        <text>guanosine(37) in tRNA + S-adenosyl-L-methionine = N(1)-methylguanosine(37) in tRNA + S-adenosyl-L-homocysteine + H(+)</text>
        <dbReference type="Rhea" id="RHEA:36899"/>
        <dbReference type="Rhea" id="RHEA-COMP:10145"/>
        <dbReference type="Rhea" id="RHEA-COMP:10147"/>
        <dbReference type="ChEBI" id="CHEBI:15378"/>
        <dbReference type="ChEBI" id="CHEBI:57856"/>
        <dbReference type="ChEBI" id="CHEBI:59789"/>
        <dbReference type="ChEBI" id="CHEBI:73542"/>
        <dbReference type="ChEBI" id="CHEBI:74269"/>
        <dbReference type="EC" id="2.1.1.228"/>
    </reaction>
</comment>
<dbReference type="Pfam" id="PF01746">
    <property type="entry name" value="tRNA_m1G_MT"/>
    <property type="match status" value="1"/>
</dbReference>
<feature type="domain" description="tRNA methyltransferase TRMD/TRM10-type" evidence="18">
    <location>
        <begin position="9"/>
        <end position="239"/>
    </location>
</feature>
<dbReference type="PANTHER" id="PTHR46417:SF1">
    <property type="entry name" value="TRNA (GUANINE-N(1)-)-METHYLTRANSFERASE"/>
    <property type="match status" value="1"/>
</dbReference>
<evidence type="ECO:0000256" key="12">
    <source>
        <dbReference type="ARBA" id="ARBA00029736"/>
    </source>
</evidence>
<dbReference type="HAMAP" id="MF_00605">
    <property type="entry name" value="TrmD"/>
    <property type="match status" value="1"/>
</dbReference>
<accession>A0A6B1DRH9</accession>
<evidence type="ECO:0000256" key="9">
    <source>
        <dbReference type="ARBA" id="ARBA00022679"/>
    </source>
</evidence>
<evidence type="ECO:0000256" key="11">
    <source>
        <dbReference type="ARBA" id="ARBA00022694"/>
    </source>
</evidence>
<comment type="subcellular location">
    <subcellularLocation>
        <location evidence="2 15 17">Cytoplasm</location>
    </subcellularLocation>
</comment>
<protein>
    <recommendedName>
        <fullName evidence="6 15">tRNA (guanine-N(1)-)-methyltransferase</fullName>
        <ecNumber evidence="5 15">2.1.1.228</ecNumber>
    </recommendedName>
    <alternativeName>
        <fullName evidence="12 15">M1G-methyltransferase</fullName>
    </alternativeName>
    <alternativeName>
        <fullName evidence="13 15">tRNA [GM37] methyltransferase</fullName>
    </alternativeName>
</protein>
<dbReference type="PIRSF" id="PIRSF000386">
    <property type="entry name" value="tRNA_mtase"/>
    <property type="match status" value="1"/>
</dbReference>
<evidence type="ECO:0000256" key="3">
    <source>
        <dbReference type="ARBA" id="ARBA00007630"/>
    </source>
</evidence>
<comment type="similarity">
    <text evidence="3 15 17">Belongs to the RNA methyltransferase TrmD family.</text>
</comment>